<proteinExistence type="predicted"/>
<evidence type="ECO:0000313" key="2">
    <source>
        <dbReference type="EMBL" id="CCJ53048.1"/>
    </source>
</evidence>
<keyword evidence="1" id="KW-1133">Transmembrane helix</keyword>
<gene>
    <name evidence="2" type="ORF">BN112_1130</name>
</gene>
<dbReference type="KEGG" id="bbh:BN112_1130"/>
<name>A0A0C6P460_BORBO</name>
<protein>
    <submittedName>
        <fullName evidence="2">Cytochrome C oxidase subunit</fullName>
    </submittedName>
</protein>
<reference evidence="2 3" key="1">
    <citation type="journal article" date="2012" name="BMC Genomics">
        <title>Comparative genomics of the classical Bordetella subspecies: the evolution and exchange of virulence-associated diversity amongst closely related pathogens.</title>
        <authorList>
            <person name="Park J."/>
            <person name="Zhang Y."/>
            <person name="Buboltz A.M."/>
            <person name="Zhang X."/>
            <person name="Schuster S.C."/>
            <person name="Ahuja U."/>
            <person name="Liu M."/>
            <person name="Miller J.F."/>
            <person name="Sebaihia M."/>
            <person name="Bentley S.D."/>
            <person name="Parkhill J."/>
            <person name="Harvill E.T."/>
        </authorList>
    </citation>
    <scope>NUCLEOTIDE SEQUENCE [LARGE SCALE GENOMIC DNA]</scope>
    <source>
        <strain evidence="2 3">253</strain>
    </source>
</reference>
<dbReference type="AlphaFoldDB" id="A0A0C6P460"/>
<dbReference type="HOGENOM" id="CLU_192294_3_0_4"/>
<evidence type="ECO:0000313" key="3">
    <source>
        <dbReference type="Proteomes" id="UP000007564"/>
    </source>
</evidence>
<organism evidence="2 3">
    <name type="scientific">Bordetella bronchiseptica 253</name>
    <dbReference type="NCBI Taxonomy" id="568707"/>
    <lineage>
        <taxon>Bacteria</taxon>
        <taxon>Pseudomonadati</taxon>
        <taxon>Pseudomonadota</taxon>
        <taxon>Betaproteobacteria</taxon>
        <taxon>Burkholderiales</taxon>
        <taxon>Alcaligenaceae</taxon>
        <taxon>Bordetella</taxon>
    </lineage>
</organism>
<evidence type="ECO:0000256" key="1">
    <source>
        <dbReference type="SAM" id="Phobius"/>
    </source>
</evidence>
<keyword evidence="1" id="KW-0812">Transmembrane</keyword>
<keyword evidence="1" id="KW-0472">Membrane</keyword>
<accession>A0A0C6P460</accession>
<dbReference type="RefSeq" id="WP_003818560.1">
    <property type="nucleotide sequence ID" value="NC_019382.1"/>
</dbReference>
<dbReference type="OrthoDB" id="8604580at2"/>
<dbReference type="GeneID" id="69601944"/>
<sequence>MMGYLSALITVLSMGTFLGIVWWAWSSHRQSANRESALLPFALPDEDGPAQQDGAMQP</sequence>
<dbReference type="Proteomes" id="UP000007564">
    <property type="component" value="Chromosome"/>
</dbReference>
<feature type="transmembrane region" description="Helical" evidence="1">
    <location>
        <begin position="6"/>
        <end position="25"/>
    </location>
</feature>
<dbReference type="EMBL" id="HE965806">
    <property type="protein sequence ID" value="CCJ53048.1"/>
    <property type="molecule type" value="Genomic_DNA"/>
</dbReference>